<feature type="compositionally biased region" description="Basic residues" evidence="1">
    <location>
        <begin position="360"/>
        <end position="369"/>
    </location>
</feature>
<dbReference type="HOGENOM" id="CLU_036638_0_0_1"/>
<dbReference type="KEGG" id="mtm:MYCTH_2296296"/>
<accession>G2Q1D2</accession>
<evidence type="ECO:0000313" key="3">
    <source>
        <dbReference type="Proteomes" id="UP000007322"/>
    </source>
</evidence>
<organism evidence="2 3">
    <name type="scientific">Thermothelomyces thermophilus (strain ATCC 42464 / BCRC 31852 / DSM 1799)</name>
    <name type="common">Sporotrichum thermophile</name>
    <dbReference type="NCBI Taxonomy" id="573729"/>
    <lineage>
        <taxon>Eukaryota</taxon>
        <taxon>Fungi</taxon>
        <taxon>Dikarya</taxon>
        <taxon>Ascomycota</taxon>
        <taxon>Pezizomycotina</taxon>
        <taxon>Sordariomycetes</taxon>
        <taxon>Sordariomycetidae</taxon>
        <taxon>Sordariales</taxon>
        <taxon>Chaetomiaceae</taxon>
        <taxon>Thermothelomyces</taxon>
    </lineage>
</organism>
<reference evidence="2 3" key="1">
    <citation type="journal article" date="2011" name="Nat. Biotechnol.">
        <title>Comparative genomic analysis of the thermophilic biomass-degrading fungi Myceliophthora thermophila and Thielavia terrestris.</title>
        <authorList>
            <person name="Berka R.M."/>
            <person name="Grigoriev I.V."/>
            <person name="Otillar R."/>
            <person name="Salamov A."/>
            <person name="Grimwood J."/>
            <person name="Reid I."/>
            <person name="Ishmael N."/>
            <person name="John T."/>
            <person name="Darmond C."/>
            <person name="Moisan M.-C."/>
            <person name="Henrissat B."/>
            <person name="Coutinho P.M."/>
            <person name="Lombard V."/>
            <person name="Natvig D.O."/>
            <person name="Lindquist E."/>
            <person name="Schmutz J."/>
            <person name="Lucas S."/>
            <person name="Harris P."/>
            <person name="Powlowski J."/>
            <person name="Bellemare A."/>
            <person name="Taylor D."/>
            <person name="Butler G."/>
            <person name="de Vries R.P."/>
            <person name="Allijn I.E."/>
            <person name="van den Brink J."/>
            <person name="Ushinsky S."/>
            <person name="Storms R."/>
            <person name="Powell A.J."/>
            <person name="Paulsen I.T."/>
            <person name="Elbourne L.D.H."/>
            <person name="Baker S.E."/>
            <person name="Magnuson J."/>
            <person name="LaBoissiere S."/>
            <person name="Clutterbuck A.J."/>
            <person name="Martinez D."/>
            <person name="Wogulis M."/>
            <person name="de Leon A.L."/>
            <person name="Rey M.W."/>
            <person name="Tsang A."/>
        </authorList>
    </citation>
    <scope>NUCLEOTIDE SEQUENCE [LARGE SCALE GENOMIC DNA]</scope>
    <source>
        <strain evidence="3">ATCC 42464 / BCRC 31852 / DSM 1799</strain>
    </source>
</reference>
<dbReference type="VEuPathDB" id="FungiDB:MYCTH_2296296"/>
<keyword evidence="3" id="KW-1185">Reference proteome</keyword>
<dbReference type="eggNOG" id="ENOG502SM8K">
    <property type="taxonomic scope" value="Eukaryota"/>
</dbReference>
<feature type="region of interest" description="Disordered" evidence="1">
    <location>
        <begin position="301"/>
        <end position="469"/>
    </location>
</feature>
<feature type="compositionally biased region" description="Basic and acidic residues" evidence="1">
    <location>
        <begin position="301"/>
        <end position="315"/>
    </location>
</feature>
<feature type="compositionally biased region" description="Polar residues" evidence="1">
    <location>
        <begin position="423"/>
        <end position="439"/>
    </location>
</feature>
<name>G2Q1D2_THET4</name>
<dbReference type="Proteomes" id="UP000007322">
    <property type="component" value="Chromosome 1"/>
</dbReference>
<dbReference type="OMA" id="RHGYQRE"/>
<evidence type="ECO:0000313" key="2">
    <source>
        <dbReference type="EMBL" id="AEO54122.1"/>
    </source>
</evidence>
<feature type="region of interest" description="Disordered" evidence="1">
    <location>
        <begin position="62"/>
        <end position="152"/>
    </location>
</feature>
<dbReference type="RefSeq" id="XP_003659367.1">
    <property type="nucleotide sequence ID" value="XM_003659319.1"/>
</dbReference>
<sequence>MSFTAAIQSALFYFLACTPCNQLHTEHELRQRQKKEKQMRERIVLDQPHLYRQPDPFHTNPYWDEEIRMGPSLPKKRKGSDGIGKSLSQRRLTAASRDGRPSIGTGSSVVVSLSEMGSVASPRPSTSPANAPGIGSTQTVVPEEYPASPTLSKTVSISTSADWNFKRYQREDEELWGHESTWSGHRLMDAIKQAGSSAGRYMESKLGFEKQVTDEDRYNFYTAPRNPPVNDYHPPVVSSRPAHKDALRWMLQPPPPAKVMEGKVPVTRSASMASAASCRRTVSVREGGSLGRLVGEKAVEAKIRRGETPLDDEPRPSPSLRKSRSRVSTATRTRSRRTARTCGSSTDSENDESEDESERRSRRKRRVSHRPPDLDSESEDEGVCVSKSPESLSNTSLSSHAAPKPRLPTILSSGKDNKAASEAGNNGSSQALSETTNPASKPDMVKPNSQPELSSKDLNMGNALDEVSR</sequence>
<feature type="compositionally biased region" description="Low complexity" evidence="1">
    <location>
        <begin position="386"/>
        <end position="399"/>
    </location>
</feature>
<dbReference type="GeneID" id="11506039"/>
<dbReference type="InParanoid" id="G2Q1D2"/>
<dbReference type="AlphaFoldDB" id="G2Q1D2"/>
<feature type="compositionally biased region" description="Polar residues" evidence="1">
    <location>
        <begin position="123"/>
        <end position="140"/>
    </location>
</feature>
<dbReference type="OrthoDB" id="506431at2759"/>
<protein>
    <recommendedName>
        <fullName evidence="4">Signal peptide-containing protein</fullName>
    </recommendedName>
</protein>
<evidence type="ECO:0000256" key="1">
    <source>
        <dbReference type="SAM" id="MobiDB-lite"/>
    </source>
</evidence>
<feature type="compositionally biased region" description="Polar residues" evidence="1">
    <location>
        <begin position="447"/>
        <end position="457"/>
    </location>
</feature>
<dbReference type="EMBL" id="CP003002">
    <property type="protein sequence ID" value="AEO54122.1"/>
    <property type="molecule type" value="Genomic_DNA"/>
</dbReference>
<evidence type="ECO:0008006" key="4">
    <source>
        <dbReference type="Google" id="ProtNLM"/>
    </source>
</evidence>
<gene>
    <name evidence="2" type="ORF">MYCTH_2296296</name>
</gene>
<proteinExistence type="predicted"/>